<gene>
    <name evidence="1" type="ORF">F4820DRAFT_275758</name>
</gene>
<dbReference type="EMBL" id="MU393465">
    <property type="protein sequence ID" value="KAI4865959.1"/>
    <property type="molecule type" value="Genomic_DNA"/>
</dbReference>
<dbReference type="Proteomes" id="UP001497700">
    <property type="component" value="Unassembled WGS sequence"/>
</dbReference>
<evidence type="ECO:0000313" key="1">
    <source>
        <dbReference type="EMBL" id="KAI4865959.1"/>
    </source>
</evidence>
<evidence type="ECO:0000313" key="2">
    <source>
        <dbReference type="Proteomes" id="UP001497700"/>
    </source>
</evidence>
<protein>
    <submittedName>
        <fullName evidence="1">Polyketide synthase</fullName>
    </submittedName>
</protein>
<sequence>MYRIAVFAGLGSESLFSPITLDTAIQDASLPESQVFLRACHAAFRAQITKAIDEGRLAPETINLDDFIQPETLLQPPINYHQNVIIQHTTIYLTQILRFLSHSQGLFEVRGVAGFCAGLLPAAVVASAHNVVEFLQRAQDFFHVALWLGIHSESYRSSQVSHGGCSPSLPWSVVVHNISEDIIASLLGPSATSDTSVYVSAKNSANCVTLSGRGDQLAQFVEEKLPSQCRTRPTNVLTLYHNRARLNNIFLDTLNALEREISSQWEVPVVLAAPLFSTVTGAPLPISHKPDTPTTLGQLVRLLLEMILLEPVDWVAVQDSVLTAVQQHGASAPCEILNFGPGYGVSKAGRSLPKTVEIRDVSATGASSTPSNGASAISLDDIAIVGMAVDLPGAQDADELWENLCNGVNSCSEIPSSRFHIDDFYQKKDDKGNRAKRSINTRYGNFLKNPFLFDNDLFDISPREARSIDPQQRVLLQTAYRALEDAGYVPDSTPSFARDAFGCFVGSATLDYTENLRADIDVYYSPGTLRAFQSGRISYYFGWSGPSITLDTACSSSMVALHQAARSLAAGDCRAALVGGVNVITSPDMYLGLDRAHFLSPTGQCKAFDASADGYCRSEGCGIFVIKTMRDALAEGDRIHAVIKGVELNQSGNAHSITHPHAPTQESLFRRLLNKTKVHPHQLSVVETHGTGTQAGDPNELESLRGALCRGRDPRNPLHFTSIKANVGHAEAASGAAALAKVVLMMRHGKIPPQVSLKNLNPKIQNLGADGAVIDRDVTPWQQPGGQPRLALINNFGAAGSNAAVILREYNAPVLPRDATGGDAQTYVLGLSGKSTKVLNKLREELIASLGAATAASSSLADICYTMTARRQLYDHRISVTANSVDKLIKNLHGAEPHHTPARKAAEHKVVFVFSGQGSQYLGMGQQLMSIYPVFSKTVHQCDQVLRRNGFPGCLEVINPSTSSKTDSEDNTLQLQAFQSAIFALEVALAQLLMSWNIRPSVVAGHSLGEYAALVVAGVLDVSSGALLVAHRARLMMTKCDVDKTSMLAVNIGASDAQAIIDDDSRFRQLEISCDNSRTDCVVGGPVTQLQALKEHLKSTGNVKSKFLDVPLAYHTEAMDPILPELTKYASTMVLRKPSLPVISNVLGRIVSVGEDVFTPKYFARHSRETVAFQQGLDDFLAENHNATTHWVEVGPHASLLPMISTQASTTQAGLVPCLRKSTSPSATLSQLLSHFYQKVAPPVNWRQAFEFQHQPQLISLPGLPFLQSEFLVAYPHETSALLTGESEKVLEAVPSNVFLGRRVQKASDANGFTGIYETSIQSLKDFITGHIVCEHALCPASVYHQMALSAVQDMEPDSTAESAWSLADISYVAPLLYTGQSSAIVRIQISPAEDSRKELKFEVSSFADGTDPSRGNAHCRGSLKRKGRKSTEQKYTRAARMLQRQLERFVRPDPNEILETFSTKAMYETVFTRVVTYSELYQQVQYIRISQDCSEAYARCKSSDTPSGTPAGASAVFMDVLLHVAGFVANLSIARGEACICKEVESALVLREPTSPGAVFHVHCSAIELPEEGVFVADAQAADESGVMATFRGMVFQRVQLAKISQAFSIQSKRGQGSTTMSRGNLVSHTCQTPAAVNVSPLKVTDARLASASVPSAQQNVAVKNLIAQTCGADPTSLSSGTNLEALGFDSLLMIELEAQLSSTYPQVDISGLAECLTVGDIENLYSSRPLGGFGTATATATTTISSPTAETPNEDVPASADVIPHIQQLTRAIIAETCSGDKDIIDSSSELSALGIDSLMIFELESSLSKIAKGGYLSSTDLAECRTVGDVENLILSGYQPAASQDDSPSVSSSSSASDADTASSSDFTSLTAVPTAIATPVNAESASSQVLFGSSVVDKVSQILNLDQQPEIVQAAPSSQATGHDEREPALFLIHDGSGVCTHYHRLRFLNRPVYALHDPKFLDPFDDWTSLGEMADEYARQVASTTAGPYLLGGWSFGGVVAFEAARRLAAQGHGVVGVVLIDAPAPLNHQPLSPRIIDAVTGQVRLPSTEAARAVRSLTRRSFASCTSLLAAFEPESPDALPTPRIFLLRSREGWQDPSNPHVVENDWLQNRRSPRAALSSWEAVTGSKVAWVDIPGDHFHVFDAANIEAVSTSIRRACSELEIAFSRVPINSQAP</sequence>
<keyword evidence="2" id="KW-1185">Reference proteome</keyword>
<accession>A0ACB9Z2I2</accession>
<proteinExistence type="predicted"/>
<organism evidence="1 2">
    <name type="scientific">Hypoxylon rubiginosum</name>
    <dbReference type="NCBI Taxonomy" id="110542"/>
    <lineage>
        <taxon>Eukaryota</taxon>
        <taxon>Fungi</taxon>
        <taxon>Dikarya</taxon>
        <taxon>Ascomycota</taxon>
        <taxon>Pezizomycotina</taxon>
        <taxon>Sordariomycetes</taxon>
        <taxon>Xylariomycetidae</taxon>
        <taxon>Xylariales</taxon>
        <taxon>Hypoxylaceae</taxon>
        <taxon>Hypoxylon</taxon>
    </lineage>
</organism>
<comment type="caution">
    <text evidence="1">The sequence shown here is derived from an EMBL/GenBank/DDBJ whole genome shotgun (WGS) entry which is preliminary data.</text>
</comment>
<name>A0ACB9Z2I2_9PEZI</name>
<reference evidence="1 2" key="1">
    <citation type="journal article" date="2022" name="New Phytol.">
        <title>Ecological generalism drives hyperdiversity of secondary metabolite gene clusters in xylarialean endophytes.</title>
        <authorList>
            <person name="Franco M.E.E."/>
            <person name="Wisecaver J.H."/>
            <person name="Arnold A.E."/>
            <person name="Ju Y.M."/>
            <person name="Slot J.C."/>
            <person name="Ahrendt S."/>
            <person name="Moore L.P."/>
            <person name="Eastman K.E."/>
            <person name="Scott K."/>
            <person name="Konkel Z."/>
            <person name="Mondo S.J."/>
            <person name="Kuo A."/>
            <person name="Hayes R.D."/>
            <person name="Haridas S."/>
            <person name="Andreopoulos B."/>
            <person name="Riley R."/>
            <person name="LaButti K."/>
            <person name="Pangilinan J."/>
            <person name="Lipzen A."/>
            <person name="Amirebrahimi M."/>
            <person name="Yan J."/>
            <person name="Adam C."/>
            <person name="Keymanesh K."/>
            <person name="Ng V."/>
            <person name="Louie K."/>
            <person name="Northen T."/>
            <person name="Drula E."/>
            <person name="Henrissat B."/>
            <person name="Hsieh H.M."/>
            <person name="Youens-Clark K."/>
            <person name="Lutzoni F."/>
            <person name="Miadlikowska J."/>
            <person name="Eastwood D.C."/>
            <person name="Hamelin R.C."/>
            <person name="Grigoriev I.V."/>
            <person name="U'Ren J.M."/>
        </authorList>
    </citation>
    <scope>NUCLEOTIDE SEQUENCE [LARGE SCALE GENOMIC DNA]</scope>
    <source>
        <strain evidence="1 2">CBS 119005</strain>
    </source>
</reference>